<dbReference type="AlphaFoldDB" id="A0A268EQQ3"/>
<sequence>MPIMGREDPPCSMIAGAEVRVNSERAIKGRNECRKKAKRGLDRGWKRLQTRVWRDFDDFSNNL</sequence>
<accession>A0A268EQQ3</accession>
<evidence type="ECO:0000313" key="2">
    <source>
        <dbReference type="Proteomes" id="UP000215596"/>
    </source>
</evidence>
<dbReference type="EMBL" id="NPBY01000045">
    <property type="protein sequence ID" value="PAD75459.1"/>
    <property type="molecule type" value="Genomic_DNA"/>
</dbReference>
<organism evidence="1 2">
    <name type="scientific">Paenibacillus campinasensis</name>
    <dbReference type="NCBI Taxonomy" id="66347"/>
    <lineage>
        <taxon>Bacteria</taxon>
        <taxon>Bacillati</taxon>
        <taxon>Bacillota</taxon>
        <taxon>Bacilli</taxon>
        <taxon>Bacillales</taxon>
        <taxon>Paenibacillaceae</taxon>
        <taxon>Paenibacillus</taxon>
    </lineage>
</organism>
<dbReference type="Proteomes" id="UP000215596">
    <property type="component" value="Unassembled WGS sequence"/>
</dbReference>
<proteinExistence type="predicted"/>
<protein>
    <submittedName>
        <fullName evidence="1">Uncharacterized protein</fullName>
    </submittedName>
</protein>
<comment type="caution">
    <text evidence="1">The sequence shown here is derived from an EMBL/GenBank/DDBJ whole genome shotgun (WGS) entry which is preliminary data.</text>
</comment>
<gene>
    <name evidence="1" type="ORF">CHH67_14710</name>
</gene>
<evidence type="ECO:0000313" key="1">
    <source>
        <dbReference type="EMBL" id="PAD75459.1"/>
    </source>
</evidence>
<name>A0A268EQQ3_9BACL</name>
<reference evidence="1 2" key="1">
    <citation type="submission" date="2017-07" db="EMBL/GenBank/DDBJ databases">
        <title>Isolation and whole genome analysis of endospore-forming bacteria from heroin.</title>
        <authorList>
            <person name="Kalinowski J."/>
            <person name="Ahrens B."/>
            <person name="Al-Dilaimi A."/>
            <person name="Winkler A."/>
            <person name="Wibberg D."/>
            <person name="Schleenbecker U."/>
            <person name="Ruckert C."/>
            <person name="Wolfel R."/>
            <person name="Grass G."/>
        </authorList>
    </citation>
    <scope>NUCLEOTIDE SEQUENCE [LARGE SCALE GENOMIC DNA]</scope>
    <source>
        <strain evidence="1 2">7537-G1</strain>
    </source>
</reference>